<sequence length="111" mass="12456">MKKSILLIRSISLLGLLVGLSFIIVAPKTIALHIAANNVVDSSGSKYMLLLEPALLIIVNEVSIFNLKRYRKNYHLTDAPIILVKEWYLISAAVVLLVVFGFLMYEQVTLR</sequence>
<gene>
    <name evidence="1" type="ORF">DT351_03765</name>
</gene>
<dbReference type="Proteomes" id="UP000257607">
    <property type="component" value="Chromosome"/>
</dbReference>
<protein>
    <submittedName>
        <fullName evidence="1">Uncharacterized protein</fullName>
    </submittedName>
</protein>
<dbReference type="RefSeq" id="WP_076801896.1">
    <property type="nucleotide sequence ID" value="NZ_CBCPIN010000001.1"/>
</dbReference>
<name>A0A1X7QJT2_LATCU</name>
<organism evidence="1 2">
    <name type="scientific">Latilactobacillus curvatus</name>
    <name type="common">Lactobacillus curvatus</name>
    <dbReference type="NCBI Taxonomy" id="28038"/>
    <lineage>
        <taxon>Bacteria</taxon>
        <taxon>Bacillati</taxon>
        <taxon>Bacillota</taxon>
        <taxon>Bacilli</taxon>
        <taxon>Lactobacillales</taxon>
        <taxon>Lactobacillaceae</taxon>
        <taxon>Latilactobacillus</taxon>
    </lineage>
</organism>
<evidence type="ECO:0000313" key="2">
    <source>
        <dbReference type="Proteomes" id="UP000257607"/>
    </source>
</evidence>
<dbReference type="AlphaFoldDB" id="A0A1X7QJT2"/>
<reference evidence="1 2" key="1">
    <citation type="submission" date="2018-07" db="EMBL/GenBank/DDBJ databases">
        <title>Lactobacillus curvatus genome sequence.</title>
        <authorList>
            <person name="Prechtl R."/>
        </authorList>
    </citation>
    <scope>NUCLEOTIDE SEQUENCE [LARGE SCALE GENOMIC DNA]</scope>
    <source>
        <strain evidence="1 2">TMW 1.1928</strain>
    </source>
</reference>
<dbReference type="EMBL" id="CP031003">
    <property type="protein sequence ID" value="AXN35525.1"/>
    <property type="molecule type" value="Genomic_DNA"/>
</dbReference>
<accession>A0A1X7QJT2</accession>
<evidence type="ECO:0000313" key="1">
    <source>
        <dbReference type="EMBL" id="AXN35525.1"/>
    </source>
</evidence>
<proteinExistence type="predicted"/>